<accession>A0A3B0ZXF2</accession>
<dbReference type="SUPFAM" id="SSF69118">
    <property type="entry name" value="AhpD-like"/>
    <property type="match status" value="1"/>
</dbReference>
<protein>
    <recommendedName>
        <fullName evidence="2">Carboxymuconolactone decarboxylase-like domain-containing protein</fullName>
    </recommendedName>
</protein>
<dbReference type="PANTHER" id="PTHR35446">
    <property type="entry name" value="SI:CH211-175M2.5"/>
    <property type="match status" value="1"/>
</dbReference>
<dbReference type="Gene3D" id="1.20.1290.10">
    <property type="entry name" value="AhpD-like"/>
    <property type="match status" value="1"/>
</dbReference>
<evidence type="ECO:0000313" key="1">
    <source>
        <dbReference type="EMBL" id="VAW86144.1"/>
    </source>
</evidence>
<proteinExistence type="predicted"/>
<dbReference type="AlphaFoldDB" id="A0A3B0ZXF2"/>
<dbReference type="PANTHER" id="PTHR35446:SF2">
    <property type="entry name" value="CARBOXYMUCONOLACTONE DECARBOXYLASE-LIKE DOMAIN-CONTAINING PROTEIN"/>
    <property type="match status" value="1"/>
</dbReference>
<organism evidence="1">
    <name type="scientific">hydrothermal vent metagenome</name>
    <dbReference type="NCBI Taxonomy" id="652676"/>
    <lineage>
        <taxon>unclassified sequences</taxon>
        <taxon>metagenomes</taxon>
        <taxon>ecological metagenomes</taxon>
    </lineage>
</organism>
<name>A0A3B0ZXF2_9ZZZZ</name>
<sequence length="176" mass="19385">MSYIPGIPENSGPEGILQQFPETGNPILQATQVMLNGNAELSKDICELIAAYTSGLNACHFCYEGHSAFAEAFGIKEGLLDALVEDIDSVKLDNKLKVLLKYLKKVTLESHKIVQKDVDDVLAAGWSIEAYYYAVSICSLFNYYNRLVDAYGLKLPPGFKAQIKQHVQSGGSMHDH</sequence>
<evidence type="ECO:0008006" key="2">
    <source>
        <dbReference type="Google" id="ProtNLM"/>
    </source>
</evidence>
<reference evidence="1" key="1">
    <citation type="submission" date="2018-06" db="EMBL/GenBank/DDBJ databases">
        <authorList>
            <person name="Zhirakovskaya E."/>
        </authorList>
    </citation>
    <scope>NUCLEOTIDE SEQUENCE</scope>
</reference>
<dbReference type="EMBL" id="UOFO01000087">
    <property type="protein sequence ID" value="VAW86144.1"/>
    <property type="molecule type" value="Genomic_DNA"/>
</dbReference>
<gene>
    <name evidence="1" type="ORF">MNBD_GAMMA16-2227</name>
</gene>
<dbReference type="InterPro" id="IPR029032">
    <property type="entry name" value="AhpD-like"/>
</dbReference>